<accession>A0A316VLC3</accession>
<proteinExistence type="predicted"/>
<keyword evidence="4" id="KW-1185">Reference proteome</keyword>
<evidence type="ECO:0000313" key="3">
    <source>
        <dbReference type="EMBL" id="PWN38317.1"/>
    </source>
</evidence>
<dbReference type="SMART" id="SM00471">
    <property type="entry name" value="HDc"/>
    <property type="match status" value="1"/>
</dbReference>
<dbReference type="PANTHER" id="PTHR33594">
    <property type="entry name" value="SUPERFAMILY HYDROLASE, PUTATIVE (AFU_ORTHOLOGUE AFUA_1G03035)-RELATED"/>
    <property type="match status" value="1"/>
</dbReference>
<feature type="domain" description="HD/PDEase" evidence="2">
    <location>
        <begin position="25"/>
        <end position="173"/>
    </location>
</feature>
<dbReference type="STRING" id="1280837.A0A316VLC3"/>
<dbReference type="InParanoid" id="A0A316VLC3"/>
<dbReference type="Proteomes" id="UP000245771">
    <property type="component" value="Unassembled WGS sequence"/>
</dbReference>
<dbReference type="Gene3D" id="1.10.3210.50">
    <property type="match status" value="1"/>
</dbReference>
<dbReference type="InterPro" id="IPR003607">
    <property type="entry name" value="HD/PDEase_dom"/>
</dbReference>
<name>A0A316VLC3_9BASI</name>
<organism evidence="3 4">
    <name type="scientific">Meira miltonrushii</name>
    <dbReference type="NCBI Taxonomy" id="1280837"/>
    <lineage>
        <taxon>Eukaryota</taxon>
        <taxon>Fungi</taxon>
        <taxon>Dikarya</taxon>
        <taxon>Basidiomycota</taxon>
        <taxon>Ustilaginomycotina</taxon>
        <taxon>Exobasidiomycetes</taxon>
        <taxon>Exobasidiales</taxon>
        <taxon>Brachybasidiaceae</taxon>
        <taxon>Meira</taxon>
    </lineage>
</organism>
<sequence length="264" mass="30058">MSTDDPNNILSHAEQFVKEKFRNHDPSHDWHHVHRVRLMALNLTRCPSVSSKDPNLLVVELGALFHDLCDAKYITEEQKSKSQIKASDVLENFFQPYLDQGIIQAEQVHTIYRIVDNVSWSKEEARKRRLAASPDNEADLEQQKWEDECAEFQCISDADRLDSIGSIGIMRVAAFSAKKNRPLHIPPANAQNDSKPPAEQAEGYNGSAVAHFHEKLLKIRGDRLKTDMAREEAERRQSMMSSFLAELDIEWLVADQGAQLSLLQ</sequence>
<dbReference type="GeneID" id="37021843"/>
<dbReference type="AlphaFoldDB" id="A0A316VLC3"/>
<dbReference type="SUPFAM" id="SSF109604">
    <property type="entry name" value="HD-domain/PDEase-like"/>
    <property type="match status" value="1"/>
</dbReference>
<evidence type="ECO:0000256" key="1">
    <source>
        <dbReference type="SAM" id="MobiDB-lite"/>
    </source>
</evidence>
<dbReference type="OrthoDB" id="16547at2759"/>
<dbReference type="EMBL" id="KZ819602">
    <property type="protein sequence ID" value="PWN38317.1"/>
    <property type="molecule type" value="Genomic_DNA"/>
</dbReference>
<evidence type="ECO:0000259" key="2">
    <source>
        <dbReference type="SMART" id="SM00471"/>
    </source>
</evidence>
<feature type="region of interest" description="Disordered" evidence="1">
    <location>
        <begin position="182"/>
        <end position="204"/>
    </location>
</feature>
<dbReference type="PANTHER" id="PTHR33594:SF1">
    <property type="entry name" value="HD_PDEASE DOMAIN-CONTAINING PROTEIN"/>
    <property type="match status" value="1"/>
</dbReference>
<reference evidence="3 4" key="1">
    <citation type="journal article" date="2018" name="Mol. Biol. Evol.">
        <title>Broad Genomic Sampling Reveals a Smut Pathogenic Ancestry of the Fungal Clade Ustilaginomycotina.</title>
        <authorList>
            <person name="Kijpornyongpan T."/>
            <person name="Mondo S.J."/>
            <person name="Barry K."/>
            <person name="Sandor L."/>
            <person name="Lee J."/>
            <person name="Lipzen A."/>
            <person name="Pangilinan J."/>
            <person name="LaButti K."/>
            <person name="Hainaut M."/>
            <person name="Henrissat B."/>
            <person name="Grigoriev I.V."/>
            <person name="Spatafora J.W."/>
            <person name="Aime M.C."/>
        </authorList>
    </citation>
    <scope>NUCLEOTIDE SEQUENCE [LARGE SCALE GENOMIC DNA]</scope>
    <source>
        <strain evidence="3 4">MCA 3882</strain>
    </source>
</reference>
<dbReference type="RefSeq" id="XP_025358619.1">
    <property type="nucleotide sequence ID" value="XM_025500062.1"/>
</dbReference>
<evidence type="ECO:0000313" key="4">
    <source>
        <dbReference type="Proteomes" id="UP000245771"/>
    </source>
</evidence>
<gene>
    <name evidence="3" type="ORF">FA14DRAFT_167079</name>
</gene>
<protein>
    <recommendedName>
        <fullName evidence="2">HD/PDEase domain-containing protein</fullName>
    </recommendedName>
</protein>